<dbReference type="GO" id="GO:0003723">
    <property type="term" value="F:RNA binding"/>
    <property type="evidence" value="ECO:0007669"/>
    <property type="project" value="UniProtKB-KW"/>
</dbReference>
<comment type="caution">
    <text evidence="3">The sequence shown here is derived from an EMBL/GenBank/DDBJ whole genome shotgun (WGS) entry which is preliminary data.</text>
</comment>
<dbReference type="EMBL" id="JAVRJZ010000020">
    <property type="protein sequence ID" value="KAK2705537.1"/>
    <property type="molecule type" value="Genomic_DNA"/>
</dbReference>
<keyword evidence="4" id="KW-1185">Reference proteome</keyword>
<dbReference type="EC" id="2.7.7.48" evidence="1"/>
<keyword evidence="1" id="KW-0548">Nucleotidyltransferase</keyword>
<keyword evidence="1" id="KW-0696">RNA-directed RNA polymerase</keyword>
<feature type="domain" description="RDRP core" evidence="2">
    <location>
        <begin position="14"/>
        <end position="118"/>
    </location>
</feature>
<organism evidence="3 4">
    <name type="scientific">Artemia franciscana</name>
    <name type="common">Brine shrimp</name>
    <name type="synonym">Artemia sanfranciscana</name>
    <dbReference type="NCBI Taxonomy" id="6661"/>
    <lineage>
        <taxon>Eukaryota</taxon>
        <taxon>Metazoa</taxon>
        <taxon>Ecdysozoa</taxon>
        <taxon>Arthropoda</taxon>
        <taxon>Crustacea</taxon>
        <taxon>Branchiopoda</taxon>
        <taxon>Anostraca</taxon>
        <taxon>Artemiidae</taxon>
        <taxon>Artemia</taxon>
    </lineage>
</organism>
<proteinExistence type="inferred from homology"/>
<dbReference type="InterPro" id="IPR057596">
    <property type="entry name" value="RDRP_core"/>
</dbReference>
<gene>
    <name evidence="3" type="ORF">QYM36_015803</name>
</gene>
<name>A0AA88KVV5_ARTSF</name>
<dbReference type="Proteomes" id="UP001187531">
    <property type="component" value="Unassembled WGS sequence"/>
</dbReference>
<comment type="similarity">
    <text evidence="1">Belongs to the RdRP family.</text>
</comment>
<reference evidence="3" key="1">
    <citation type="submission" date="2023-07" db="EMBL/GenBank/DDBJ databases">
        <title>Chromosome-level genome assembly of Artemia franciscana.</title>
        <authorList>
            <person name="Jo E."/>
        </authorList>
    </citation>
    <scope>NUCLEOTIDE SEQUENCE</scope>
    <source>
        <tissue evidence="3">Whole body</tissue>
    </source>
</reference>
<comment type="catalytic activity">
    <reaction evidence="1">
        <text>RNA(n) + a ribonucleoside 5'-triphosphate = RNA(n+1) + diphosphate</text>
        <dbReference type="Rhea" id="RHEA:21248"/>
        <dbReference type="Rhea" id="RHEA-COMP:14527"/>
        <dbReference type="Rhea" id="RHEA-COMP:17342"/>
        <dbReference type="ChEBI" id="CHEBI:33019"/>
        <dbReference type="ChEBI" id="CHEBI:61557"/>
        <dbReference type="ChEBI" id="CHEBI:140395"/>
        <dbReference type="EC" id="2.7.7.48"/>
    </reaction>
</comment>
<evidence type="ECO:0000313" key="3">
    <source>
        <dbReference type="EMBL" id="KAK2705537.1"/>
    </source>
</evidence>
<accession>A0AA88KVV5</accession>
<protein>
    <recommendedName>
        <fullName evidence="1">RNA-dependent RNA polymerase</fullName>
        <ecNumber evidence="1">2.7.7.48</ecNumber>
    </recommendedName>
</protein>
<dbReference type="AlphaFoldDB" id="A0AA88KVV5"/>
<evidence type="ECO:0000313" key="4">
    <source>
        <dbReference type="Proteomes" id="UP001187531"/>
    </source>
</evidence>
<keyword evidence="1" id="KW-0808">Transferase</keyword>
<sequence length="131" mass="15013">MLIDPRLAARKLETRQISWKVKQVQQYFDLLNEPFWLRVLKKLFEVDTTDIVKKTKIPLKDAALVLGVSDPFHILGQEEVFLQIQRDEDENSSVVDGLVSLVIIPTLCIAGVQFCLCILHHQNVTQPNVTF</sequence>
<keyword evidence="1" id="KW-0694">RNA-binding</keyword>
<dbReference type="Pfam" id="PF05183">
    <property type="entry name" value="RdRP"/>
    <property type="match status" value="1"/>
</dbReference>
<evidence type="ECO:0000259" key="2">
    <source>
        <dbReference type="Pfam" id="PF05183"/>
    </source>
</evidence>
<evidence type="ECO:0000256" key="1">
    <source>
        <dbReference type="RuleBase" id="RU363098"/>
    </source>
</evidence>
<dbReference type="GO" id="GO:0003968">
    <property type="term" value="F:RNA-directed RNA polymerase activity"/>
    <property type="evidence" value="ECO:0007669"/>
    <property type="project" value="UniProtKB-KW"/>
</dbReference>